<evidence type="ECO:0000259" key="2">
    <source>
        <dbReference type="SMART" id="SM00899"/>
    </source>
</evidence>
<evidence type="ECO:0000313" key="3">
    <source>
        <dbReference type="EMBL" id="BAH06538.1"/>
    </source>
</evidence>
<evidence type="ECO:0000313" key="4">
    <source>
        <dbReference type="Proteomes" id="UP000007969"/>
    </source>
</evidence>
<reference evidence="4" key="1">
    <citation type="submission" date="2005-09" db="EMBL/GenBank/DDBJ databases">
        <title>Complete genome sequence of Clostridium kluyveri and comparative genomics of Clostridia species.</title>
        <authorList>
            <person name="Inui M."/>
            <person name="Nonaka H."/>
            <person name="Shinoda Y."/>
            <person name="Ikenaga Y."/>
            <person name="Abe M."/>
            <person name="Naito K."/>
            <person name="Vertes A.A."/>
            <person name="Yukawa H."/>
        </authorList>
    </citation>
    <scope>NUCLEOTIDE SEQUENCE [LARGE SCALE GENOMIC DNA]</scope>
    <source>
        <strain evidence="4">NBRC 12016</strain>
    </source>
</reference>
<evidence type="ECO:0000256" key="1">
    <source>
        <dbReference type="ARBA" id="ARBA00023004"/>
    </source>
</evidence>
<sequence>MNEKKEEVPCMMPLNGVAIGRYAEVNDIQGSERICKKIMEMGLNKGMVIQMVRNDEGPLIIKIGETRLALGRGMAQKVIVKEV</sequence>
<protein>
    <recommendedName>
        <fullName evidence="2">Ferrous iron transporter FeoA-like domain-containing protein</fullName>
    </recommendedName>
</protein>
<dbReference type="AlphaFoldDB" id="B9E213"/>
<dbReference type="Gene3D" id="2.30.30.90">
    <property type="match status" value="1"/>
</dbReference>
<dbReference type="Proteomes" id="UP000007969">
    <property type="component" value="Chromosome"/>
</dbReference>
<dbReference type="PANTHER" id="PTHR43151">
    <property type="entry name" value="FEOA FAMILY PROTEIN"/>
    <property type="match status" value="1"/>
</dbReference>
<dbReference type="PANTHER" id="PTHR43151:SF1">
    <property type="entry name" value="SSR2333 PROTEIN"/>
    <property type="match status" value="1"/>
</dbReference>
<dbReference type="InterPro" id="IPR053184">
    <property type="entry name" value="FeoA-like"/>
</dbReference>
<accession>B9E213</accession>
<keyword evidence="1" id="KW-0408">Iron</keyword>
<dbReference type="SMART" id="SM00899">
    <property type="entry name" value="FeoA"/>
    <property type="match status" value="1"/>
</dbReference>
<organism evidence="3 4">
    <name type="scientific">Clostridium kluyveri (strain NBRC 12016)</name>
    <dbReference type="NCBI Taxonomy" id="583346"/>
    <lineage>
        <taxon>Bacteria</taxon>
        <taxon>Bacillati</taxon>
        <taxon>Bacillota</taxon>
        <taxon>Clostridia</taxon>
        <taxon>Eubacteriales</taxon>
        <taxon>Clostridiaceae</taxon>
        <taxon>Clostridium</taxon>
    </lineage>
</organism>
<dbReference type="InterPro" id="IPR008988">
    <property type="entry name" value="Transcriptional_repressor_C"/>
</dbReference>
<dbReference type="EMBL" id="AP009049">
    <property type="protein sequence ID" value="BAH06538.1"/>
    <property type="molecule type" value="Genomic_DNA"/>
</dbReference>
<dbReference type="InterPro" id="IPR007167">
    <property type="entry name" value="Fe-transptr_FeoA-like"/>
</dbReference>
<dbReference type="SUPFAM" id="SSF50037">
    <property type="entry name" value="C-terminal domain of transcriptional repressors"/>
    <property type="match status" value="1"/>
</dbReference>
<dbReference type="InterPro" id="IPR038157">
    <property type="entry name" value="FeoA_core_dom"/>
</dbReference>
<dbReference type="GO" id="GO:0046914">
    <property type="term" value="F:transition metal ion binding"/>
    <property type="evidence" value="ECO:0007669"/>
    <property type="project" value="InterPro"/>
</dbReference>
<dbReference type="HOGENOM" id="CLU_150646_6_3_9"/>
<name>B9E213_CLOK1</name>
<feature type="domain" description="Ferrous iron transporter FeoA-like" evidence="2">
    <location>
        <begin position="12"/>
        <end position="82"/>
    </location>
</feature>
<gene>
    <name evidence="3" type="ordered locus">CKR_1487</name>
</gene>
<dbReference type="KEGG" id="ckr:CKR_1487"/>
<proteinExistence type="predicted"/>
<dbReference type="Pfam" id="PF04023">
    <property type="entry name" value="FeoA"/>
    <property type="match status" value="1"/>
</dbReference>